<evidence type="ECO:0000313" key="2">
    <source>
        <dbReference type="Proteomes" id="UP000267289"/>
    </source>
</evidence>
<proteinExistence type="predicted"/>
<reference evidence="1 2" key="1">
    <citation type="submission" date="2018-09" db="EMBL/GenBank/DDBJ databases">
        <authorList>
            <person name="Tagini F."/>
        </authorList>
    </citation>
    <scope>NUCLEOTIDE SEQUENCE [LARGE SCALE GENOMIC DNA]</scope>
    <source>
        <strain evidence="1 2">MK13</strain>
    </source>
</reference>
<dbReference type="Proteomes" id="UP000267289">
    <property type="component" value="Unassembled WGS sequence"/>
</dbReference>
<sequence>MVADTSSEAAATTLIVGAAAAAAASLIADPTLVRSWAAAVMNSGVAIT</sequence>
<name>A0A498Q795_9MYCO</name>
<protein>
    <submittedName>
        <fullName evidence="1">Uncharacterized protein</fullName>
    </submittedName>
</protein>
<evidence type="ECO:0000313" key="1">
    <source>
        <dbReference type="EMBL" id="VBA40432.1"/>
    </source>
</evidence>
<gene>
    <name evidence="1" type="ORF">LAUMK13_03054</name>
</gene>
<dbReference type="EMBL" id="UPHQ01000158">
    <property type="protein sequence ID" value="VBA40432.1"/>
    <property type="molecule type" value="Genomic_DNA"/>
</dbReference>
<organism evidence="1 2">
    <name type="scientific">Mycobacterium innocens</name>
    <dbReference type="NCBI Taxonomy" id="2341083"/>
    <lineage>
        <taxon>Bacteria</taxon>
        <taxon>Bacillati</taxon>
        <taxon>Actinomycetota</taxon>
        <taxon>Actinomycetes</taxon>
        <taxon>Mycobacteriales</taxon>
        <taxon>Mycobacteriaceae</taxon>
        <taxon>Mycobacterium</taxon>
    </lineage>
</organism>
<dbReference type="AlphaFoldDB" id="A0A498Q795"/>
<keyword evidence="2" id="KW-1185">Reference proteome</keyword>
<accession>A0A498Q795</accession>